<proteinExistence type="predicted"/>
<dbReference type="Proteomes" id="UP000593836">
    <property type="component" value="Chromosome"/>
</dbReference>
<dbReference type="KEGG" id="smas:HUE87_08945"/>
<evidence type="ECO:0000313" key="2">
    <source>
        <dbReference type="Proteomes" id="UP000593836"/>
    </source>
</evidence>
<sequence>MKYQTRIDTVSLQIDTTQEDTRNAILEGLLGLFKQDNIYVAYKGYPINQHSNFYIREYHVYANNIVVASVRAGSFSIKNSLTKTVVTTYYISLEFAGLMTYNQQLDTITNNILMKTCAYFNTRQITFKLNGLDISLDLFTKYEHVLALCTKKSPKTVYYGANELQWFDTTSYMEKIPNHKLQLAVQRAYLYDKAIKENLPYSVTRFEVKLQPKFFNKNRDNIIAGIMNALDRYHVMSVPNKKEKQYLMDQYDAHLTLRDRDIKRLKLDNYRCYHDISAIVGFINSLLTVQEQDMFAIA</sequence>
<evidence type="ECO:0000313" key="1">
    <source>
        <dbReference type="EMBL" id="QOY54013.1"/>
    </source>
</evidence>
<gene>
    <name evidence="1" type="ORF">HUE87_08945</name>
</gene>
<dbReference type="RefSeq" id="WP_194365962.1">
    <property type="nucleotide sequence ID" value="NZ_CP054493.1"/>
</dbReference>
<organism evidence="1 2">
    <name type="scientific">Candidatus Sulfurimonas marisnigri</name>
    <dbReference type="NCBI Taxonomy" id="2740405"/>
    <lineage>
        <taxon>Bacteria</taxon>
        <taxon>Pseudomonadati</taxon>
        <taxon>Campylobacterota</taxon>
        <taxon>Epsilonproteobacteria</taxon>
        <taxon>Campylobacterales</taxon>
        <taxon>Sulfurimonadaceae</taxon>
        <taxon>Sulfurimonas</taxon>
    </lineage>
</organism>
<dbReference type="AlphaFoldDB" id="A0A7S7RPZ1"/>
<keyword evidence="2" id="KW-1185">Reference proteome</keyword>
<dbReference type="EMBL" id="CP054493">
    <property type="protein sequence ID" value="QOY54013.1"/>
    <property type="molecule type" value="Genomic_DNA"/>
</dbReference>
<accession>A0A7S7RPZ1</accession>
<reference evidence="1 2" key="1">
    <citation type="submission" date="2020-05" db="EMBL/GenBank/DDBJ databases">
        <title>Sulfurimonas marisnigri, sp. nov., and Sulfurimonas baltica, sp. nov., manganese oxide reducing chemolithoautotrophs of the class Epsilonproteobacteria isolated from the pelagic redoxclines of the Black and Baltic Seas and emended description of the genus Sulfurimonas.</title>
        <authorList>
            <person name="Henkel J.V."/>
            <person name="Laudan C."/>
            <person name="Werner J."/>
            <person name="Neu T."/>
            <person name="Plewe S."/>
            <person name="Sproer C."/>
            <person name="Bunk B."/>
            <person name="Schulz-Vogt H.N."/>
        </authorList>
    </citation>
    <scope>NUCLEOTIDE SEQUENCE [LARGE SCALE GENOMIC DNA]</scope>
    <source>
        <strain evidence="1 2">SoZ1</strain>
    </source>
</reference>
<protein>
    <submittedName>
        <fullName evidence="1">Uncharacterized protein</fullName>
    </submittedName>
</protein>
<name>A0A7S7RPZ1_9BACT</name>